<feature type="transmembrane region" description="Helical" evidence="6">
    <location>
        <begin position="296"/>
        <end position="320"/>
    </location>
</feature>
<evidence type="ECO:0000313" key="8">
    <source>
        <dbReference type="Proteomes" id="UP001519887"/>
    </source>
</evidence>
<evidence type="ECO:0000256" key="2">
    <source>
        <dbReference type="ARBA" id="ARBA00022448"/>
    </source>
</evidence>
<proteinExistence type="predicted"/>
<dbReference type="PANTHER" id="PTHR28384">
    <property type="entry name" value="PROGRESSIVE ANKYLOSIS PROTEIN HOMOLOG"/>
    <property type="match status" value="1"/>
</dbReference>
<gene>
    <name evidence="7" type="ORF">K0U00_10550</name>
</gene>
<sequence>MGQLWRFFLPLGISASLVTLSHVIINSTLSRADNPEQIIASYAIAMSLLIITERPAVLLRQTSSTLVRDKRSFRSMLLVGQAVFGAIMALGLLICYTPLGVWIFQGVFGADESQVPDIIDVYQVLMFVSLFSGIRCLYQGVIIYNLRTKWLTIGMSVRLLGMYGLSLYFIHTGVHSSSVGAVIFLVGMIMEAAMSYAEGRLLVRQMPDEAEGHTIKSGKQVFSFYRPMLFSTFLAVWIGPSINAFLGKTSDAALAIASFALAASLVQLVTSFFSYFHQIVLNFYRIDRDAVRRFTLAFGFIPLALVSSIAFLPLGDFIVGDIMGVQGKLKEETLRALKPFALFALAMPWLDMFNGIIMVRGHTRVMLGSQASNLLFTVTTIVLLVSLAPGWNGTIGACAQSAGLAAECIFVALAIRRGRKSNRIIAGKVLDME</sequence>
<keyword evidence="2" id="KW-0813">Transport</keyword>
<feature type="transmembrane region" description="Helical" evidence="6">
    <location>
        <begin position="182"/>
        <end position="203"/>
    </location>
</feature>
<feature type="transmembrane region" description="Helical" evidence="6">
    <location>
        <begin position="37"/>
        <end position="56"/>
    </location>
</feature>
<feature type="transmembrane region" description="Helical" evidence="6">
    <location>
        <begin position="119"/>
        <end position="138"/>
    </location>
</feature>
<reference evidence="7 8" key="1">
    <citation type="submission" date="2021-07" db="EMBL/GenBank/DDBJ databases">
        <title>Paenibacillus radiodurans sp. nov., isolated from the southeastern edge of Tengger Desert.</title>
        <authorList>
            <person name="Zhang G."/>
        </authorList>
    </citation>
    <scope>NUCLEOTIDE SEQUENCE [LARGE SCALE GENOMIC DNA]</scope>
    <source>
        <strain evidence="7 8">CCM 7311</strain>
    </source>
</reference>
<evidence type="ECO:0000256" key="4">
    <source>
        <dbReference type="ARBA" id="ARBA00022989"/>
    </source>
</evidence>
<evidence type="ECO:0000256" key="1">
    <source>
        <dbReference type="ARBA" id="ARBA00004141"/>
    </source>
</evidence>
<dbReference type="PANTHER" id="PTHR28384:SF1">
    <property type="entry name" value="PROGRESSIVE ANKYLOSIS PROTEIN HOMOLOG"/>
    <property type="match status" value="1"/>
</dbReference>
<keyword evidence="4 6" id="KW-1133">Transmembrane helix</keyword>
<feature type="transmembrane region" description="Helical" evidence="6">
    <location>
        <begin position="7"/>
        <end position="25"/>
    </location>
</feature>
<name>A0ABS7C0Q8_9BACL</name>
<feature type="transmembrane region" description="Helical" evidence="6">
    <location>
        <begin position="224"/>
        <end position="246"/>
    </location>
</feature>
<evidence type="ECO:0000256" key="5">
    <source>
        <dbReference type="ARBA" id="ARBA00023136"/>
    </source>
</evidence>
<protein>
    <submittedName>
        <fullName evidence="7">Multi antimicrobial extrusion protein MatE</fullName>
    </submittedName>
</protein>
<dbReference type="Proteomes" id="UP001519887">
    <property type="component" value="Unassembled WGS sequence"/>
</dbReference>
<evidence type="ECO:0000256" key="3">
    <source>
        <dbReference type="ARBA" id="ARBA00022692"/>
    </source>
</evidence>
<feature type="transmembrane region" description="Helical" evidence="6">
    <location>
        <begin position="394"/>
        <end position="415"/>
    </location>
</feature>
<organism evidence="7 8">
    <name type="scientific">Paenibacillus sepulcri</name>
    <dbReference type="NCBI Taxonomy" id="359917"/>
    <lineage>
        <taxon>Bacteria</taxon>
        <taxon>Bacillati</taxon>
        <taxon>Bacillota</taxon>
        <taxon>Bacilli</taxon>
        <taxon>Bacillales</taxon>
        <taxon>Paenibacillaceae</taxon>
        <taxon>Paenibacillus</taxon>
    </lineage>
</organism>
<feature type="transmembrane region" description="Helical" evidence="6">
    <location>
        <begin position="77"/>
        <end position="99"/>
    </location>
</feature>
<keyword evidence="3 6" id="KW-0812">Transmembrane</keyword>
<keyword evidence="5 6" id="KW-0472">Membrane</keyword>
<evidence type="ECO:0000313" key="7">
    <source>
        <dbReference type="EMBL" id="MBW7454470.1"/>
    </source>
</evidence>
<dbReference type="Pfam" id="PF07260">
    <property type="entry name" value="ANKH"/>
    <property type="match status" value="2"/>
</dbReference>
<comment type="caution">
    <text evidence="7">The sequence shown here is derived from an EMBL/GenBank/DDBJ whole genome shotgun (WGS) entry which is preliminary data.</text>
</comment>
<feature type="transmembrane region" description="Helical" evidence="6">
    <location>
        <begin position="150"/>
        <end position="170"/>
    </location>
</feature>
<feature type="transmembrane region" description="Helical" evidence="6">
    <location>
        <begin position="252"/>
        <end position="276"/>
    </location>
</feature>
<dbReference type="InterPro" id="IPR009887">
    <property type="entry name" value="ANKH"/>
</dbReference>
<dbReference type="EMBL" id="JAHZIK010000205">
    <property type="protein sequence ID" value="MBW7454470.1"/>
    <property type="molecule type" value="Genomic_DNA"/>
</dbReference>
<keyword evidence="8" id="KW-1185">Reference proteome</keyword>
<accession>A0ABS7C0Q8</accession>
<evidence type="ECO:0000256" key="6">
    <source>
        <dbReference type="SAM" id="Phobius"/>
    </source>
</evidence>
<feature type="transmembrane region" description="Helical" evidence="6">
    <location>
        <begin position="371"/>
        <end position="388"/>
    </location>
</feature>
<comment type="subcellular location">
    <subcellularLocation>
        <location evidence="1">Membrane</location>
        <topology evidence="1">Multi-pass membrane protein</topology>
    </subcellularLocation>
</comment>
<feature type="transmembrane region" description="Helical" evidence="6">
    <location>
        <begin position="340"/>
        <end position="359"/>
    </location>
</feature>